<feature type="region of interest" description="Disordered" evidence="1">
    <location>
        <begin position="66"/>
        <end position="93"/>
    </location>
</feature>
<gene>
    <name evidence="2" type="ORF">LCGC14_2501260</name>
</gene>
<evidence type="ECO:0000313" key="2">
    <source>
        <dbReference type="EMBL" id="KKL15870.1"/>
    </source>
</evidence>
<sequence>MAAKVNFTQLKTDADNMIQKLSEYHEQISGMLNGQKSRGLATVESAIRNAVDHLDRLPDAIEKAQFTSSKDVSKSKSRLTKPAATKPLRTATK</sequence>
<comment type="caution">
    <text evidence="2">The sequence shown here is derived from an EMBL/GenBank/DDBJ whole genome shotgun (WGS) entry which is preliminary data.</text>
</comment>
<dbReference type="EMBL" id="LAZR01039892">
    <property type="protein sequence ID" value="KKL15870.1"/>
    <property type="molecule type" value="Genomic_DNA"/>
</dbReference>
<dbReference type="AlphaFoldDB" id="A0A0F9B2K6"/>
<protein>
    <submittedName>
        <fullName evidence="2">Uncharacterized protein</fullName>
    </submittedName>
</protein>
<proteinExistence type="predicted"/>
<reference evidence="2" key="1">
    <citation type="journal article" date="2015" name="Nature">
        <title>Complex archaea that bridge the gap between prokaryotes and eukaryotes.</title>
        <authorList>
            <person name="Spang A."/>
            <person name="Saw J.H."/>
            <person name="Jorgensen S.L."/>
            <person name="Zaremba-Niedzwiedzka K."/>
            <person name="Martijn J."/>
            <person name="Lind A.E."/>
            <person name="van Eijk R."/>
            <person name="Schleper C."/>
            <person name="Guy L."/>
            <person name="Ettema T.J."/>
        </authorList>
    </citation>
    <scope>NUCLEOTIDE SEQUENCE</scope>
</reference>
<accession>A0A0F9B2K6</accession>
<name>A0A0F9B2K6_9ZZZZ</name>
<evidence type="ECO:0000256" key="1">
    <source>
        <dbReference type="SAM" id="MobiDB-lite"/>
    </source>
</evidence>
<organism evidence="2">
    <name type="scientific">marine sediment metagenome</name>
    <dbReference type="NCBI Taxonomy" id="412755"/>
    <lineage>
        <taxon>unclassified sequences</taxon>
        <taxon>metagenomes</taxon>
        <taxon>ecological metagenomes</taxon>
    </lineage>
</organism>